<organism evidence="2 3">
    <name type="scientific">Hypsizygus marmoreus</name>
    <name type="common">White beech mushroom</name>
    <name type="synonym">Agaricus marmoreus</name>
    <dbReference type="NCBI Taxonomy" id="39966"/>
    <lineage>
        <taxon>Eukaryota</taxon>
        <taxon>Fungi</taxon>
        <taxon>Dikarya</taxon>
        <taxon>Basidiomycota</taxon>
        <taxon>Agaricomycotina</taxon>
        <taxon>Agaricomycetes</taxon>
        <taxon>Agaricomycetidae</taxon>
        <taxon>Agaricales</taxon>
        <taxon>Tricholomatineae</taxon>
        <taxon>Lyophyllaceae</taxon>
        <taxon>Hypsizygus</taxon>
    </lineage>
</organism>
<sequence>MTTTTIGILSAPETSETVTISPYHPEGFAHALLIDLSACEDLPGDVKDPITLYDAEKLAAYKLFLERLRMIVKEDGQKHPPIDMVSFIDTNTTEGPSNHTYRALDGLKPLHAEFHCGAMEGCEISRIDRLQTPWPLESLFVAGLLDEDCQGGLFPPKACKSLKSLTLKLCCGIKFSPSGGAPALRYLAIIENDAPGMFNSICEKNPGLEMQLQTLIIHDVGLPCAYSSGEFKAALKRSTSLVTLELVLGPVPQERRLEGGTDDDGNPTDGGGGVQTYSAMYGDEDADMSDYSDSNEDEDMSGNGDDDHDDNGDDDEDMSGDDDSDGDDDNENQDADMSGHYQRHEVGNGLPYPGYRVSPWHGTEFPYERADEPKEERVDEPKEKPVLAPIGIAQPAPKWEPTKPEALYLDLLQYLPASLENLRFRGPTKVVEDLPAWREAASNPSWLPNLKTLAFRLDVPRHKSSGRPPSSAEIAGLFSESQPEVQKFLDTVSASRPSVKIVEFSEDLGN</sequence>
<keyword evidence="3" id="KW-1185">Reference proteome</keyword>
<dbReference type="EMBL" id="LUEZ02000014">
    <property type="protein sequence ID" value="RDB27760.1"/>
    <property type="molecule type" value="Genomic_DNA"/>
</dbReference>
<name>A0A369K2N9_HYPMA</name>
<feature type="region of interest" description="Disordered" evidence="1">
    <location>
        <begin position="369"/>
        <end position="389"/>
    </location>
</feature>
<comment type="caution">
    <text evidence="2">The sequence shown here is derived from an EMBL/GenBank/DDBJ whole genome shotgun (WGS) entry which is preliminary data.</text>
</comment>
<dbReference type="OrthoDB" id="3267648at2759"/>
<feature type="compositionally biased region" description="Basic and acidic residues" evidence="1">
    <location>
        <begin position="369"/>
        <end position="385"/>
    </location>
</feature>
<evidence type="ECO:0000313" key="2">
    <source>
        <dbReference type="EMBL" id="RDB27760.1"/>
    </source>
</evidence>
<feature type="compositionally biased region" description="Acidic residues" evidence="1">
    <location>
        <begin position="282"/>
        <end position="334"/>
    </location>
</feature>
<dbReference type="AlphaFoldDB" id="A0A369K2N9"/>
<evidence type="ECO:0000313" key="3">
    <source>
        <dbReference type="Proteomes" id="UP000076154"/>
    </source>
</evidence>
<accession>A0A369K2N9</accession>
<evidence type="ECO:0000256" key="1">
    <source>
        <dbReference type="SAM" id="MobiDB-lite"/>
    </source>
</evidence>
<reference evidence="2" key="1">
    <citation type="submission" date="2018-04" db="EMBL/GenBank/DDBJ databases">
        <title>Whole genome sequencing of Hypsizygus marmoreus.</title>
        <authorList>
            <person name="Choi I.-G."/>
            <person name="Min B."/>
            <person name="Kim J.-G."/>
            <person name="Kim S."/>
            <person name="Oh Y.-L."/>
            <person name="Kong W.-S."/>
            <person name="Park H."/>
            <person name="Jeong J."/>
            <person name="Song E.-S."/>
        </authorList>
    </citation>
    <scope>NUCLEOTIDE SEQUENCE [LARGE SCALE GENOMIC DNA]</scope>
    <source>
        <strain evidence="2">51987-8</strain>
    </source>
</reference>
<dbReference type="Proteomes" id="UP000076154">
    <property type="component" value="Unassembled WGS sequence"/>
</dbReference>
<feature type="region of interest" description="Disordered" evidence="1">
    <location>
        <begin position="253"/>
        <end position="355"/>
    </location>
</feature>
<gene>
    <name evidence="2" type="ORF">Hypma_003207</name>
</gene>
<protein>
    <submittedName>
        <fullName evidence="2">Uncharacterized protein</fullName>
    </submittedName>
</protein>
<dbReference type="InParanoid" id="A0A369K2N9"/>
<proteinExistence type="predicted"/>